<organism evidence="1 2">
    <name type="scientific">Vibrio xiamenensis</name>
    <dbReference type="NCBI Taxonomy" id="861298"/>
    <lineage>
        <taxon>Bacteria</taxon>
        <taxon>Pseudomonadati</taxon>
        <taxon>Pseudomonadota</taxon>
        <taxon>Gammaproteobacteria</taxon>
        <taxon>Vibrionales</taxon>
        <taxon>Vibrionaceae</taxon>
        <taxon>Vibrio</taxon>
    </lineage>
</organism>
<evidence type="ECO:0000313" key="2">
    <source>
        <dbReference type="Proteomes" id="UP000198854"/>
    </source>
</evidence>
<accession>A0A1G8BK07</accession>
<dbReference type="AlphaFoldDB" id="A0A1G8BK07"/>
<reference evidence="1 2" key="1">
    <citation type="submission" date="2016-10" db="EMBL/GenBank/DDBJ databases">
        <authorList>
            <person name="de Groot N.N."/>
        </authorList>
    </citation>
    <scope>NUCLEOTIDE SEQUENCE [LARGE SCALE GENOMIC DNA]</scope>
    <source>
        <strain evidence="1 2">CGMCC 1.10228</strain>
    </source>
</reference>
<sequence length="160" mass="17895">MFKNKHFILALLIAPILSIIAYVGTDLAVSEKPQSAQEGESYKLASQSNCRYTSGLCNMENGDFKLKFRSESVSEDKLVLSLYSQYPLENAQLSLVSDQQSAGEPVAMQPSDDGHQNWQLTLPAPNADSDWLRVVVKANNTLYYGETQTKFVHYQTLLNQ</sequence>
<evidence type="ECO:0000313" key="1">
    <source>
        <dbReference type="EMBL" id="SDH32920.1"/>
    </source>
</evidence>
<name>A0A1G8BK07_9VIBR</name>
<dbReference type="RefSeq" id="WP_093274136.1">
    <property type="nucleotide sequence ID" value="NZ_FNDD01000013.1"/>
</dbReference>
<dbReference type="EMBL" id="FNDD01000013">
    <property type="protein sequence ID" value="SDH32920.1"/>
    <property type="molecule type" value="Genomic_DNA"/>
</dbReference>
<keyword evidence="2" id="KW-1185">Reference proteome</keyword>
<dbReference type="Proteomes" id="UP000198854">
    <property type="component" value="Unassembled WGS sequence"/>
</dbReference>
<dbReference type="STRING" id="861298.SAMN04488136_11386"/>
<dbReference type="OrthoDB" id="9793024at2"/>
<proteinExistence type="predicted"/>
<gene>
    <name evidence="1" type="ORF">SAMN04488136_11386</name>
</gene>
<protein>
    <submittedName>
        <fullName evidence="1">Uncharacterized protein</fullName>
    </submittedName>
</protein>